<dbReference type="KEGG" id="gso:PH603_04155"/>
<evidence type="ECO:0000313" key="1">
    <source>
        <dbReference type="EMBL" id="WCL54950.1"/>
    </source>
</evidence>
<proteinExistence type="predicted"/>
<dbReference type="AlphaFoldDB" id="A0AAE9XUQ8"/>
<gene>
    <name evidence="1" type="ORF">PH603_04155</name>
</gene>
<dbReference type="EMBL" id="CP116805">
    <property type="protein sequence ID" value="WCL54950.1"/>
    <property type="molecule type" value="Genomic_DNA"/>
</dbReference>
<dbReference type="Proteomes" id="UP001217500">
    <property type="component" value="Chromosome"/>
</dbReference>
<protein>
    <submittedName>
        <fullName evidence="1">Uncharacterized protein</fullName>
    </submittedName>
</protein>
<organism evidence="1 2">
    <name type="scientific">Gimibacter soli</name>
    <dbReference type="NCBI Taxonomy" id="3024400"/>
    <lineage>
        <taxon>Bacteria</taxon>
        <taxon>Pseudomonadati</taxon>
        <taxon>Pseudomonadota</taxon>
        <taxon>Alphaproteobacteria</taxon>
        <taxon>Kordiimonadales</taxon>
        <taxon>Temperatibacteraceae</taxon>
        <taxon>Gimibacter</taxon>
    </lineage>
</organism>
<sequence>MTSDDLNDGPSMGTDQEAAIRRVANALHRLNDAVIGAVQQGVTVELMRASRYHNEAGAWGDMLVPIIHKKD</sequence>
<keyword evidence="2" id="KW-1185">Reference proteome</keyword>
<dbReference type="RefSeq" id="WP_289504690.1">
    <property type="nucleotide sequence ID" value="NZ_CP116805.1"/>
</dbReference>
<evidence type="ECO:0000313" key="2">
    <source>
        <dbReference type="Proteomes" id="UP001217500"/>
    </source>
</evidence>
<name>A0AAE9XUQ8_9PROT</name>
<reference evidence="1" key="1">
    <citation type="submission" date="2023-01" db="EMBL/GenBank/DDBJ databases">
        <title>The genome sequence of Kordiimonadaceae bacterium 6D33.</title>
        <authorList>
            <person name="Liu Y."/>
        </authorList>
    </citation>
    <scope>NUCLEOTIDE SEQUENCE</scope>
    <source>
        <strain evidence="1">6D33</strain>
    </source>
</reference>
<accession>A0AAE9XUQ8</accession>